<dbReference type="EMBL" id="JRTT01000015">
    <property type="protein sequence ID" value="KHD76826.1"/>
    <property type="molecule type" value="Genomic_DNA"/>
</dbReference>
<dbReference type="RefSeq" id="WP_043525085.1">
    <property type="nucleotide sequence ID" value="NZ_BAABKU010000019.1"/>
</dbReference>
<sequence length="403" mass="42907">MKPLVMLNLAGLNRRLLAHMPHLSGMAAYGWQADLGTVLPALACSAQTTYLSGTGPARHGVVGDGWYSRDRGRILFWRRRNLLTPVDRISDAAAGYHPGHPGPAATGPATAVIRAAQAILDGSRPSLLLARVDELDRDLQRYGPDTPAAVTAAATVDAAVAGLTDRAGSGDIDLVVLSEYGVGAVRHPVAVNRLLRAEGFLEVTTGTATGMEYLDTVASRAFAVADHQVAHVYVPDPADHAKVRALLEAADGVDEVLDRHDQGRHGLEHPNGGDLLAIARPDAWFSYYYWLDDTRAPHFARGVEPHRKPGYDPTELLADPASPELLGRAALIPERRGTGFRYTMNVVPLDPAVVRGSHGRLPDSADRGPVLLTSADRVPAVAAGGRVAATDVRQVLLALRDPA</sequence>
<accession>A0A0A6UN57</accession>
<dbReference type="STRING" id="1869.MB27_14900"/>
<evidence type="ECO:0000313" key="1">
    <source>
        <dbReference type="EMBL" id="KHD76826.1"/>
    </source>
</evidence>
<dbReference type="Proteomes" id="UP000054537">
    <property type="component" value="Unassembled WGS sequence"/>
</dbReference>
<dbReference type="AlphaFoldDB" id="A0A0A6UN57"/>
<dbReference type="InterPro" id="IPR002591">
    <property type="entry name" value="Phosphodiest/P_Trfase"/>
</dbReference>
<dbReference type="Pfam" id="PF01663">
    <property type="entry name" value="Phosphodiest"/>
    <property type="match status" value="2"/>
</dbReference>
<proteinExistence type="predicted"/>
<dbReference type="SUPFAM" id="SSF53649">
    <property type="entry name" value="Alkaline phosphatase-like"/>
    <property type="match status" value="1"/>
</dbReference>
<reference evidence="1 2" key="1">
    <citation type="submission" date="2014-10" db="EMBL/GenBank/DDBJ databases">
        <title>Draft genome sequence of Actinoplanes utahensis NRRL 12052.</title>
        <authorList>
            <person name="Velasco-Bucheli B."/>
            <person name="del Cerro C."/>
            <person name="Hormigo D."/>
            <person name="Garcia J.L."/>
            <person name="Acebal C."/>
            <person name="Arroyo M."/>
            <person name="de la Mata I."/>
        </authorList>
    </citation>
    <scope>NUCLEOTIDE SEQUENCE [LARGE SCALE GENOMIC DNA]</scope>
    <source>
        <strain evidence="1 2">NRRL 12052</strain>
    </source>
</reference>
<protein>
    <recommendedName>
        <fullName evidence="3">Phosphodiesterase</fullName>
    </recommendedName>
</protein>
<keyword evidence="2" id="KW-1185">Reference proteome</keyword>
<gene>
    <name evidence="1" type="ORF">MB27_14900</name>
</gene>
<dbReference type="Gene3D" id="3.40.720.10">
    <property type="entry name" value="Alkaline Phosphatase, subunit A"/>
    <property type="match status" value="1"/>
</dbReference>
<name>A0A0A6UN57_ACTUT</name>
<dbReference type="OrthoDB" id="9771966at2"/>
<evidence type="ECO:0000313" key="2">
    <source>
        <dbReference type="Proteomes" id="UP000054537"/>
    </source>
</evidence>
<evidence type="ECO:0008006" key="3">
    <source>
        <dbReference type="Google" id="ProtNLM"/>
    </source>
</evidence>
<organism evidence="1 2">
    <name type="scientific">Actinoplanes utahensis</name>
    <dbReference type="NCBI Taxonomy" id="1869"/>
    <lineage>
        <taxon>Bacteria</taxon>
        <taxon>Bacillati</taxon>
        <taxon>Actinomycetota</taxon>
        <taxon>Actinomycetes</taxon>
        <taxon>Micromonosporales</taxon>
        <taxon>Micromonosporaceae</taxon>
        <taxon>Actinoplanes</taxon>
    </lineage>
</organism>
<dbReference type="InterPro" id="IPR017850">
    <property type="entry name" value="Alkaline_phosphatase_core_sf"/>
</dbReference>
<comment type="caution">
    <text evidence="1">The sequence shown here is derived from an EMBL/GenBank/DDBJ whole genome shotgun (WGS) entry which is preliminary data.</text>
</comment>
<dbReference type="eggNOG" id="COG1524">
    <property type="taxonomic scope" value="Bacteria"/>
</dbReference>